<protein>
    <submittedName>
        <fullName evidence="1">Uncharacterized protein</fullName>
    </submittedName>
</protein>
<accession>A0A0F9B0P2</accession>
<dbReference type="AlphaFoldDB" id="A0A0F9B0P2"/>
<name>A0A0F9B0P2_9ZZZZ</name>
<proteinExistence type="predicted"/>
<gene>
    <name evidence="1" type="ORF">LCGC14_2785270</name>
</gene>
<feature type="non-terminal residue" evidence="1">
    <location>
        <position position="93"/>
    </location>
</feature>
<dbReference type="EMBL" id="LAZR01051864">
    <property type="protein sequence ID" value="KKK84249.1"/>
    <property type="molecule type" value="Genomic_DNA"/>
</dbReference>
<reference evidence="1" key="1">
    <citation type="journal article" date="2015" name="Nature">
        <title>Complex archaea that bridge the gap between prokaryotes and eukaryotes.</title>
        <authorList>
            <person name="Spang A."/>
            <person name="Saw J.H."/>
            <person name="Jorgensen S.L."/>
            <person name="Zaremba-Niedzwiedzka K."/>
            <person name="Martijn J."/>
            <person name="Lind A.E."/>
            <person name="van Eijk R."/>
            <person name="Schleper C."/>
            <person name="Guy L."/>
            <person name="Ettema T.J."/>
        </authorList>
    </citation>
    <scope>NUCLEOTIDE SEQUENCE</scope>
</reference>
<evidence type="ECO:0000313" key="1">
    <source>
        <dbReference type="EMBL" id="KKK84249.1"/>
    </source>
</evidence>
<organism evidence="1">
    <name type="scientific">marine sediment metagenome</name>
    <dbReference type="NCBI Taxonomy" id="412755"/>
    <lineage>
        <taxon>unclassified sequences</taxon>
        <taxon>metagenomes</taxon>
        <taxon>ecological metagenomes</taxon>
    </lineage>
</organism>
<sequence length="93" mass="10337">MMDTIRDVYSGPDCAYFGDREDWLIAASTHRDADTLAQANYQAMLERLQPYGGDYAEEAFSHWAVGHGSYLIVRPGTMADAVATEAHAAMEEY</sequence>
<comment type="caution">
    <text evidence="1">The sequence shown here is derived from an EMBL/GenBank/DDBJ whole genome shotgun (WGS) entry which is preliminary data.</text>
</comment>